<name>A0ABS5Q7A6_9PROT</name>
<dbReference type="PANTHER" id="PTHR43000">
    <property type="entry name" value="DTDP-D-GLUCOSE 4,6-DEHYDRATASE-RELATED"/>
    <property type="match status" value="1"/>
</dbReference>
<dbReference type="InterPro" id="IPR013120">
    <property type="entry name" value="FAR_NAD-bd"/>
</dbReference>
<proteinExistence type="predicted"/>
<dbReference type="Pfam" id="PF07993">
    <property type="entry name" value="NAD_binding_4"/>
    <property type="match status" value="1"/>
</dbReference>
<dbReference type="SUPFAM" id="SSF51735">
    <property type="entry name" value="NAD(P)-binding Rossmann-fold domains"/>
    <property type="match status" value="1"/>
</dbReference>
<accession>A0ABS5Q7A6</accession>
<reference evidence="2 3" key="1">
    <citation type="submission" date="2021-05" db="EMBL/GenBank/DDBJ databases">
        <title>Roseococcus sp. XZZS9, whole genome shotgun sequencing project.</title>
        <authorList>
            <person name="Zhao G."/>
            <person name="Shen L."/>
        </authorList>
    </citation>
    <scope>NUCLEOTIDE SEQUENCE [LARGE SCALE GENOMIC DNA]</scope>
    <source>
        <strain evidence="2 3">XZZS9</strain>
    </source>
</reference>
<dbReference type="InterPro" id="IPR036291">
    <property type="entry name" value="NAD(P)-bd_dom_sf"/>
</dbReference>
<dbReference type="Gene3D" id="3.40.50.720">
    <property type="entry name" value="NAD(P)-binding Rossmann-like Domain"/>
    <property type="match status" value="1"/>
</dbReference>
<dbReference type="EMBL" id="JAHCDA010000001">
    <property type="protein sequence ID" value="MBS7809491.1"/>
    <property type="molecule type" value="Genomic_DNA"/>
</dbReference>
<comment type="caution">
    <text evidence="2">The sequence shown here is derived from an EMBL/GenBank/DDBJ whole genome shotgun (WGS) entry which is preliminary data.</text>
</comment>
<gene>
    <name evidence="2" type="ORF">KHU32_00990</name>
</gene>
<organism evidence="2 3">
    <name type="scientific">Roseococcus pinisoli</name>
    <dbReference type="NCBI Taxonomy" id="2835040"/>
    <lineage>
        <taxon>Bacteria</taxon>
        <taxon>Pseudomonadati</taxon>
        <taxon>Pseudomonadota</taxon>
        <taxon>Alphaproteobacteria</taxon>
        <taxon>Acetobacterales</taxon>
        <taxon>Roseomonadaceae</taxon>
        <taxon>Roseococcus</taxon>
    </lineage>
</organism>
<evidence type="ECO:0000259" key="1">
    <source>
        <dbReference type="Pfam" id="PF07993"/>
    </source>
</evidence>
<dbReference type="RefSeq" id="WP_213668189.1">
    <property type="nucleotide sequence ID" value="NZ_JAHCDA010000001.1"/>
</dbReference>
<dbReference type="Proteomes" id="UP000766336">
    <property type="component" value="Unassembled WGS sequence"/>
</dbReference>
<keyword evidence="3" id="KW-1185">Reference proteome</keyword>
<evidence type="ECO:0000313" key="3">
    <source>
        <dbReference type="Proteomes" id="UP000766336"/>
    </source>
</evidence>
<feature type="domain" description="Thioester reductase (TE)" evidence="1">
    <location>
        <begin position="8"/>
        <end position="238"/>
    </location>
</feature>
<protein>
    <submittedName>
        <fullName evidence="2">SDR family oxidoreductase</fullName>
    </submittedName>
</protein>
<evidence type="ECO:0000313" key="2">
    <source>
        <dbReference type="EMBL" id="MBS7809491.1"/>
    </source>
</evidence>
<sequence>MTSPHVLITGATGLIGGAVLAQAAQAWPEARFTALVRARDDSEARFRLLTRLRRLTDLQTATEIAARTEILCGDLKSLSRIPDGRFRDMTHVLHLAAETSFFAKESSWRMNFEGTMAVAEAATAMPRLERFLHVSTATVCGSNAPRMIHEDAYPDAAAIHIAPYTYTKACAETALRERYFDLPVVIARPSIVVGHSRLGAAPSSSILWFVRAADAMHLVSSDPEGGIDFIPSDWTADALLLLLTKPKLAHDLYHVSAGTGARTYWPALRQAFANWRGEPLQPLTHLPAGDRQLLSTRFKATFGGGDARLTLMHRGCRKYFEFCALDATFDNSRLLAEGMAPPPSLPEYLVPCLENPGGLGILDAFLDDMDMFETPAPVAA</sequence>